<protein>
    <submittedName>
        <fullName evidence="7">Geranylgeranyl diphosphate synthase</fullName>
        <ecNumber evidence="7">2.5.1.29</ecNumber>
    </submittedName>
</protein>
<evidence type="ECO:0000256" key="6">
    <source>
        <dbReference type="RuleBase" id="RU004466"/>
    </source>
</evidence>
<evidence type="ECO:0000256" key="3">
    <source>
        <dbReference type="ARBA" id="ARBA00022679"/>
    </source>
</evidence>
<comment type="cofactor">
    <cofactor evidence="1">
        <name>Mg(2+)</name>
        <dbReference type="ChEBI" id="CHEBI:18420"/>
    </cofactor>
</comment>
<dbReference type="Gene3D" id="1.10.600.10">
    <property type="entry name" value="Farnesyl Diphosphate Synthase"/>
    <property type="match status" value="1"/>
</dbReference>
<keyword evidence="5" id="KW-0460">Magnesium</keyword>
<dbReference type="GO" id="GO:0046872">
    <property type="term" value="F:metal ion binding"/>
    <property type="evidence" value="ECO:0007669"/>
    <property type="project" value="UniProtKB-KW"/>
</dbReference>
<organism evidence="7">
    <name type="scientific">Candidatus Methanogaster sp. ANME-2c ERB4</name>
    <dbReference type="NCBI Taxonomy" id="2759911"/>
    <lineage>
        <taxon>Archaea</taxon>
        <taxon>Methanobacteriati</taxon>
        <taxon>Methanobacteriota</taxon>
        <taxon>Stenosarchaea group</taxon>
        <taxon>Methanomicrobia</taxon>
        <taxon>Methanosarcinales</taxon>
        <taxon>ANME-2 cluster</taxon>
        <taxon>Candidatus Methanogasteraceae</taxon>
        <taxon>Candidatus Methanogaster</taxon>
    </lineage>
</organism>
<dbReference type="GO" id="GO:0008299">
    <property type="term" value="P:isoprenoid biosynthetic process"/>
    <property type="evidence" value="ECO:0007669"/>
    <property type="project" value="InterPro"/>
</dbReference>
<dbReference type="EMBL" id="MT630988">
    <property type="protein sequence ID" value="QNO44597.1"/>
    <property type="molecule type" value="Genomic_DNA"/>
</dbReference>
<dbReference type="AlphaFoldDB" id="A0A7G9Y9B3"/>
<evidence type="ECO:0000313" key="7">
    <source>
        <dbReference type="EMBL" id="QNO44597.1"/>
    </source>
</evidence>
<keyword evidence="4" id="KW-0479">Metal-binding</keyword>
<dbReference type="InterPro" id="IPR008949">
    <property type="entry name" value="Isoprenoid_synthase_dom_sf"/>
</dbReference>
<reference evidence="7" key="1">
    <citation type="submission" date="2020-06" db="EMBL/GenBank/DDBJ databases">
        <title>Unique genomic features of the anaerobic methanotrophic archaea.</title>
        <authorList>
            <person name="Chadwick G.L."/>
            <person name="Skennerton C.T."/>
            <person name="Laso-Perez R."/>
            <person name="Leu A.O."/>
            <person name="Speth D.R."/>
            <person name="Yu H."/>
            <person name="Morgan-Lang C."/>
            <person name="Hatzenpichler R."/>
            <person name="Goudeau D."/>
            <person name="Malmstrom R."/>
            <person name="Brazelton W.J."/>
            <person name="Woyke T."/>
            <person name="Hallam S.J."/>
            <person name="Tyson G.W."/>
            <person name="Wegener G."/>
            <person name="Boetius A."/>
            <person name="Orphan V."/>
        </authorList>
    </citation>
    <scope>NUCLEOTIDE SEQUENCE</scope>
</reference>
<dbReference type="GO" id="GO:0004311">
    <property type="term" value="F:geranylgeranyl diphosphate synthase activity"/>
    <property type="evidence" value="ECO:0007669"/>
    <property type="project" value="UniProtKB-EC"/>
</dbReference>
<evidence type="ECO:0000256" key="4">
    <source>
        <dbReference type="ARBA" id="ARBA00022723"/>
    </source>
</evidence>
<accession>A0A7G9Y9B3</accession>
<evidence type="ECO:0000256" key="1">
    <source>
        <dbReference type="ARBA" id="ARBA00001946"/>
    </source>
</evidence>
<dbReference type="SUPFAM" id="SSF48576">
    <property type="entry name" value="Terpenoid synthases"/>
    <property type="match status" value="1"/>
</dbReference>
<dbReference type="InterPro" id="IPR000092">
    <property type="entry name" value="Polyprenyl_synt"/>
</dbReference>
<dbReference type="SFLD" id="SFLDS00005">
    <property type="entry name" value="Isoprenoid_Synthase_Type_I"/>
    <property type="match status" value="1"/>
</dbReference>
<dbReference type="PANTHER" id="PTHR12001">
    <property type="entry name" value="GERANYLGERANYL PYROPHOSPHATE SYNTHASE"/>
    <property type="match status" value="1"/>
</dbReference>
<name>A0A7G9Y9B3_9EURY</name>
<dbReference type="PANTHER" id="PTHR12001:SF85">
    <property type="entry name" value="SHORT CHAIN ISOPRENYL DIPHOSPHATE SYNTHASE"/>
    <property type="match status" value="1"/>
</dbReference>
<dbReference type="PROSITE" id="PS00723">
    <property type="entry name" value="POLYPRENYL_SYNTHASE_1"/>
    <property type="match status" value="1"/>
</dbReference>
<comment type="similarity">
    <text evidence="2 6">Belongs to the FPP/GGPP synthase family.</text>
</comment>
<sequence length="359" mass="39797">MNELFESELAKRGDIVYEYIRSDRQRKRFHGGDVHDSAYLYLDGKRGKSLRPAVLLFSCGAAGGNEEIALPAAAAIEIFHTWTLVHDDVIDRDSMRRGGYTVHEEFRRRAVELGYDNDAAARYGTAIAILAGDVQQGWSVSLLSELEGRGVDSGVVLHLIRMMETDVVLALLSGQTLDVQYSRAPIESLSEDAILEMLWKKTGAMYEFSGKMGAMIGLNTKDEENELVHSISQFTGRCGTAFQLQDDILGVVGDTKKLGKVVGSDIKEGKRTLIVYHAFTNANSAQKRRLSKTLGNERASDAEVGEVVDILSDLGSIEYVSALADRHIGEAKSHIEQIPQSGYRDLLLMWAEYMVKRDF</sequence>
<gene>
    <name evidence="7" type="primary">gds</name>
    <name evidence="7" type="ORF">FCKFGMDP_00023</name>
</gene>
<dbReference type="CDD" id="cd00685">
    <property type="entry name" value="Trans_IPPS_HT"/>
    <property type="match status" value="1"/>
</dbReference>
<keyword evidence="3 6" id="KW-0808">Transferase</keyword>
<proteinExistence type="inferred from homology"/>
<evidence type="ECO:0000256" key="2">
    <source>
        <dbReference type="ARBA" id="ARBA00006706"/>
    </source>
</evidence>
<evidence type="ECO:0000256" key="5">
    <source>
        <dbReference type="ARBA" id="ARBA00022842"/>
    </source>
</evidence>
<dbReference type="EC" id="2.5.1.29" evidence="7"/>
<dbReference type="Pfam" id="PF00348">
    <property type="entry name" value="polyprenyl_synt"/>
    <property type="match status" value="1"/>
</dbReference>
<dbReference type="InterPro" id="IPR033749">
    <property type="entry name" value="Polyprenyl_synt_CS"/>
</dbReference>